<name>A0A2A5JTV9_PSEO7</name>
<gene>
    <name evidence="2" type="ORF">CEX98_05280</name>
</gene>
<keyword evidence="3" id="KW-1185">Reference proteome</keyword>
<evidence type="ECO:0000313" key="2">
    <source>
        <dbReference type="EMBL" id="PCK32807.1"/>
    </source>
</evidence>
<protein>
    <submittedName>
        <fullName evidence="2">Uncharacterized protein</fullName>
    </submittedName>
</protein>
<reference evidence="3" key="1">
    <citation type="journal article" date="2019" name="Genome Announc.">
        <title>Draft Genome Sequence of Pseudoalteromonas piscicida Strain 36Y ROTHPW, an Hypersaline Seawater Isolate from the South Coast of Sonora, Mexico.</title>
        <authorList>
            <person name="Sanchez-Diaz R."/>
            <person name="Molina-Garza Z.J."/>
            <person name="Cruz-Suarez L.E."/>
            <person name="Selvin J."/>
            <person name="Kiran G.S."/>
            <person name="Ibarra-Gamez J.C."/>
            <person name="Gomez-Gil B."/>
            <person name="Galaviz-Silva L."/>
        </authorList>
    </citation>
    <scope>NUCLEOTIDE SEQUENCE [LARGE SCALE GENOMIC DNA]</scope>
    <source>
        <strain evidence="3">36Y_RITHPW</strain>
    </source>
</reference>
<dbReference type="Proteomes" id="UP000228621">
    <property type="component" value="Unassembled WGS sequence"/>
</dbReference>
<feature type="signal peptide" evidence="1">
    <location>
        <begin position="1"/>
        <end position="22"/>
    </location>
</feature>
<keyword evidence="1" id="KW-0732">Signal</keyword>
<dbReference type="AlphaFoldDB" id="A0A2A5JTV9"/>
<evidence type="ECO:0000256" key="1">
    <source>
        <dbReference type="SAM" id="SignalP"/>
    </source>
</evidence>
<evidence type="ECO:0000313" key="3">
    <source>
        <dbReference type="Proteomes" id="UP000228621"/>
    </source>
</evidence>
<proteinExistence type="predicted"/>
<organism evidence="2 3">
    <name type="scientific">Pseudoalteromonas piscicida</name>
    <dbReference type="NCBI Taxonomy" id="43662"/>
    <lineage>
        <taxon>Bacteria</taxon>
        <taxon>Pseudomonadati</taxon>
        <taxon>Pseudomonadota</taxon>
        <taxon>Gammaproteobacteria</taxon>
        <taxon>Alteromonadales</taxon>
        <taxon>Pseudoalteromonadaceae</taxon>
        <taxon>Pseudoalteromonas</taxon>
    </lineage>
</organism>
<dbReference type="OrthoDB" id="6291037at2"/>
<comment type="caution">
    <text evidence="2">The sequence shown here is derived from an EMBL/GenBank/DDBJ whole genome shotgun (WGS) entry which is preliminary data.</text>
</comment>
<dbReference type="EMBL" id="NKHF01000024">
    <property type="protein sequence ID" value="PCK32807.1"/>
    <property type="molecule type" value="Genomic_DNA"/>
</dbReference>
<accession>A0A2A5JTV9</accession>
<dbReference type="RefSeq" id="WP_099641070.1">
    <property type="nucleotide sequence ID" value="NZ_JAQPZX010000038.1"/>
</dbReference>
<sequence length="123" mass="13045">MKNVIIASALALLGGLSFSSQAADLKCSLNVKSGGNVWGNNTSHCSGIDFSFGNSTSGKFYIANVSKPISKVIWNGDASCSSGTTCNMTIRAYRQYNATATILYTDGTYETTNSAHIDYETGF</sequence>
<feature type="chain" id="PRO_5012269498" evidence="1">
    <location>
        <begin position="23"/>
        <end position="123"/>
    </location>
</feature>